<dbReference type="AlphaFoldDB" id="K6GGE2"/>
<dbReference type="GO" id="GO:0003677">
    <property type="term" value="F:DNA binding"/>
    <property type="evidence" value="ECO:0007669"/>
    <property type="project" value="UniProtKB-KW"/>
</dbReference>
<dbReference type="PANTHER" id="PTHR33175">
    <property type="entry name" value="DNA-BINDING PROTEIN HU"/>
    <property type="match status" value="1"/>
</dbReference>
<name>K6GGE2_9GAMM</name>
<dbReference type="GO" id="GO:0030261">
    <property type="term" value="P:chromosome condensation"/>
    <property type="evidence" value="ECO:0007669"/>
    <property type="project" value="UniProtKB-KW"/>
</dbReference>
<keyword evidence="7" id="KW-1185">Reference proteome</keyword>
<accession>K6GGE2</accession>
<dbReference type="SMART" id="SM00411">
    <property type="entry name" value="BHL"/>
    <property type="match status" value="1"/>
</dbReference>
<dbReference type="GO" id="GO:0005829">
    <property type="term" value="C:cytosol"/>
    <property type="evidence" value="ECO:0007669"/>
    <property type="project" value="TreeGrafter"/>
</dbReference>
<keyword evidence="3" id="KW-0226">DNA condensation</keyword>
<dbReference type="STRING" id="1208365.B273_0632"/>
<evidence type="ECO:0000256" key="3">
    <source>
        <dbReference type="ARBA" id="ARBA00023067"/>
    </source>
</evidence>
<dbReference type="InterPro" id="IPR000119">
    <property type="entry name" value="Hist_DNA-bd"/>
</dbReference>
<dbReference type="PRINTS" id="PR01727">
    <property type="entry name" value="DNABINDINGHU"/>
</dbReference>
<dbReference type="CDD" id="cd13836">
    <property type="entry name" value="IHF_B"/>
    <property type="match status" value="1"/>
</dbReference>
<comment type="similarity">
    <text evidence="2 5">Belongs to the bacterial histone-like protein family.</text>
</comment>
<evidence type="ECO:0000256" key="1">
    <source>
        <dbReference type="ARBA" id="ARBA00003819"/>
    </source>
</evidence>
<dbReference type="InterPro" id="IPR010992">
    <property type="entry name" value="IHF-like_DNA-bd_dom_sf"/>
</dbReference>
<protein>
    <submittedName>
        <fullName evidence="6">DNA-binding protein HU</fullName>
    </submittedName>
</protein>
<dbReference type="EMBL" id="AMWX01000012">
    <property type="protein sequence ID" value="EKO36080.1"/>
    <property type="molecule type" value="Genomic_DNA"/>
</dbReference>
<dbReference type="GO" id="GO:0030527">
    <property type="term" value="F:structural constituent of chromatin"/>
    <property type="evidence" value="ECO:0007669"/>
    <property type="project" value="InterPro"/>
</dbReference>
<evidence type="ECO:0000256" key="5">
    <source>
        <dbReference type="RuleBase" id="RU003939"/>
    </source>
</evidence>
<evidence type="ECO:0000313" key="6">
    <source>
        <dbReference type="EMBL" id="EKO36080.1"/>
    </source>
</evidence>
<keyword evidence="4 6" id="KW-0238">DNA-binding</keyword>
<sequence>MKKQVQNFNKSDLAIYLSRKFSSLNDEAIIEGIDLILQEIINTVALDNRVEIRGFGSFSKKTIRPRKYINPKTKEESYLGETSIMHFKASKKLLHAHD</sequence>
<dbReference type="Proteomes" id="UP000010310">
    <property type="component" value="Unassembled WGS sequence"/>
</dbReference>
<comment type="function">
    <text evidence="1">Histone-like DNA-binding protein which is capable of wrapping DNA to stabilize it, and thus to prevent its denaturation under extreme environmental conditions.</text>
</comment>
<dbReference type="PANTHER" id="PTHR33175:SF3">
    <property type="entry name" value="DNA-BINDING PROTEIN HU-BETA"/>
    <property type="match status" value="1"/>
</dbReference>
<gene>
    <name evidence="6" type="primary">hup</name>
    <name evidence="6" type="ORF">B273_0632</name>
</gene>
<proteinExistence type="inferred from homology"/>
<dbReference type="Gene3D" id="4.10.520.10">
    <property type="entry name" value="IHF-like DNA-binding proteins"/>
    <property type="match status" value="1"/>
</dbReference>
<evidence type="ECO:0000256" key="4">
    <source>
        <dbReference type="ARBA" id="ARBA00023125"/>
    </source>
</evidence>
<evidence type="ECO:0000256" key="2">
    <source>
        <dbReference type="ARBA" id="ARBA00010529"/>
    </source>
</evidence>
<dbReference type="SUPFAM" id="SSF47729">
    <property type="entry name" value="IHF-like DNA-binding proteins"/>
    <property type="match status" value="1"/>
</dbReference>
<evidence type="ECO:0000313" key="7">
    <source>
        <dbReference type="Proteomes" id="UP000010310"/>
    </source>
</evidence>
<dbReference type="Pfam" id="PF00216">
    <property type="entry name" value="Bac_DNA_binding"/>
    <property type="match status" value="1"/>
</dbReference>
<organism evidence="6 7">
    <name type="scientific">SAR86 cluster bacterium SAR86E</name>
    <dbReference type="NCBI Taxonomy" id="1208365"/>
    <lineage>
        <taxon>Bacteria</taxon>
        <taxon>Pseudomonadati</taxon>
        <taxon>Pseudomonadota</taxon>
        <taxon>Gammaproteobacteria</taxon>
        <taxon>SAR86 cluster</taxon>
    </lineage>
</organism>
<comment type="caution">
    <text evidence="6">The sequence shown here is derived from an EMBL/GenBank/DDBJ whole genome shotgun (WGS) entry which is preliminary data.</text>
</comment>
<reference evidence="6 7" key="1">
    <citation type="submission" date="2012-09" db="EMBL/GenBank/DDBJ databases">
        <authorList>
            <person name="Dupont C.L."/>
            <person name="Rusch D.B."/>
            <person name="Lombardo M.-J."/>
            <person name="Novotny M."/>
            <person name="Yee-Greenbaum J."/>
            <person name="Laskin R."/>
        </authorList>
    </citation>
    <scope>NUCLEOTIDE SEQUENCE [LARGE SCALE GENOMIC DNA]</scope>
    <source>
        <strain evidence="6">SAR86E</strain>
    </source>
</reference>